<comment type="caution">
    <text evidence="1">The sequence shown here is derived from an EMBL/GenBank/DDBJ whole genome shotgun (WGS) entry which is preliminary data.</text>
</comment>
<dbReference type="RefSeq" id="WP_106870495.1">
    <property type="nucleotide sequence ID" value="NZ_CP053841.1"/>
</dbReference>
<evidence type="ECO:0000313" key="1">
    <source>
        <dbReference type="EMBL" id="PSM52721.1"/>
    </source>
</evidence>
<keyword evidence="2" id="KW-1185">Reference proteome</keyword>
<gene>
    <name evidence="1" type="ORF">CQ405_03045</name>
</gene>
<sequence>MYGITIIDREILKDKLNNQKNYLDNNFLNVGGSSLPYSAFYFSSWHNPARYISELNNRVFSMSKYAKENDLKPIFAVFTLPSEYHRKKTITIKGVKKLVRNDKFIDDENHSVKAGSDKLQSVVRSIMNSTVFREIPKDKRCYITTKEPHKDGTCHLNFLCFVPKEYVERCVTAIKYRFLDNHSRVEININNATAYIMKYIFKTLDDLRDNPSLENLTDITYWYLKHKIRRVTMSKTFISLEIYRKLNGRIDLITLTKNYNKGLVTVLIDENNKPVKIFDEFGDLWNKTRFNVVINSSQNRYSRELYKQAFKQASKDGKFLSKQEKRFKYISENLEKENYIKHLSYSKRSIPSLTDYELLQYYQDFKKCYIMIEENPQRFSYLENELNKRGFGGLTTNKEIIKIDSIDSLLNDYSNAELLPLRF</sequence>
<reference evidence="2" key="1">
    <citation type="submission" date="2017-10" db="EMBL/GenBank/DDBJ databases">
        <title>Campylobacter species from seals.</title>
        <authorList>
            <person name="Gilbert M.J."/>
            <person name="Zomer A.L."/>
            <person name="Timmerman A.J."/>
            <person name="Duim B."/>
            <person name="Wagenaar J.A."/>
        </authorList>
    </citation>
    <scope>NUCLEOTIDE SEQUENCE [LARGE SCALE GENOMIC DNA]</scope>
    <source>
        <strain evidence="2">17S00004-5</strain>
    </source>
</reference>
<name>A0A2P8R2K2_9BACT</name>
<accession>A0A2P8R2K2</accession>
<protein>
    <submittedName>
        <fullName evidence="1">Radical SAM protein</fullName>
    </submittedName>
</protein>
<evidence type="ECO:0000313" key="2">
    <source>
        <dbReference type="Proteomes" id="UP000240535"/>
    </source>
</evidence>
<dbReference type="OrthoDB" id="5334619at2"/>
<dbReference type="AlphaFoldDB" id="A0A2P8R2K2"/>
<organism evidence="1 2">
    <name type="scientific">Campylobacter blaseri</name>
    <dbReference type="NCBI Taxonomy" id="2042961"/>
    <lineage>
        <taxon>Bacteria</taxon>
        <taxon>Pseudomonadati</taxon>
        <taxon>Campylobacterota</taxon>
        <taxon>Epsilonproteobacteria</taxon>
        <taxon>Campylobacterales</taxon>
        <taxon>Campylobacteraceae</taxon>
        <taxon>Campylobacter</taxon>
    </lineage>
</organism>
<proteinExistence type="predicted"/>
<dbReference type="Proteomes" id="UP000240535">
    <property type="component" value="Unassembled WGS sequence"/>
</dbReference>
<dbReference type="EMBL" id="PDHH01000002">
    <property type="protein sequence ID" value="PSM52721.1"/>
    <property type="molecule type" value="Genomic_DNA"/>
</dbReference>